<dbReference type="Proteomes" id="UP001605036">
    <property type="component" value="Unassembled WGS sequence"/>
</dbReference>
<gene>
    <name evidence="1" type="ORF">R1flu_000913</name>
</gene>
<organism evidence="1 2">
    <name type="scientific">Riccia fluitans</name>
    <dbReference type="NCBI Taxonomy" id="41844"/>
    <lineage>
        <taxon>Eukaryota</taxon>
        <taxon>Viridiplantae</taxon>
        <taxon>Streptophyta</taxon>
        <taxon>Embryophyta</taxon>
        <taxon>Marchantiophyta</taxon>
        <taxon>Marchantiopsida</taxon>
        <taxon>Marchantiidae</taxon>
        <taxon>Marchantiales</taxon>
        <taxon>Ricciaceae</taxon>
        <taxon>Riccia</taxon>
    </lineage>
</organism>
<comment type="caution">
    <text evidence="1">The sequence shown here is derived from an EMBL/GenBank/DDBJ whole genome shotgun (WGS) entry which is preliminary data.</text>
</comment>
<evidence type="ECO:0000313" key="2">
    <source>
        <dbReference type="Proteomes" id="UP001605036"/>
    </source>
</evidence>
<reference evidence="1 2" key="1">
    <citation type="submission" date="2024-09" db="EMBL/GenBank/DDBJ databases">
        <title>Chromosome-scale assembly of Riccia fluitans.</title>
        <authorList>
            <person name="Paukszto L."/>
            <person name="Sawicki J."/>
            <person name="Karawczyk K."/>
            <person name="Piernik-Szablinska J."/>
            <person name="Szczecinska M."/>
            <person name="Mazdziarz M."/>
        </authorList>
    </citation>
    <scope>NUCLEOTIDE SEQUENCE [LARGE SCALE GENOMIC DNA]</scope>
    <source>
        <strain evidence="1">Rf_01</strain>
        <tissue evidence="1">Aerial parts of the thallus</tissue>
    </source>
</reference>
<protein>
    <submittedName>
        <fullName evidence="1">Uncharacterized protein</fullName>
    </submittedName>
</protein>
<evidence type="ECO:0000313" key="1">
    <source>
        <dbReference type="EMBL" id="KAL2620708.1"/>
    </source>
</evidence>
<sequence length="88" mass="9248">MAQRTVGRRAIERSIDVASSAHGVSGLRIAAQVPTVGAAVYSERQTLGDSTSTPSCILTGDELHSWIPDQVSAQGSYGLLTQSPKLTH</sequence>
<name>A0ABD1Y1U3_9MARC</name>
<proteinExistence type="predicted"/>
<accession>A0ABD1Y1U3</accession>
<dbReference type="AlphaFoldDB" id="A0ABD1Y1U3"/>
<keyword evidence="2" id="KW-1185">Reference proteome</keyword>
<dbReference type="EMBL" id="JBHFFA010000006">
    <property type="protein sequence ID" value="KAL2620708.1"/>
    <property type="molecule type" value="Genomic_DNA"/>
</dbReference>